<proteinExistence type="evidence at transcript level"/>
<dbReference type="InterPro" id="IPR035985">
    <property type="entry name" value="Ubiquitin-activating_enz"/>
</dbReference>
<evidence type="ECO:0000256" key="5">
    <source>
        <dbReference type="PIRNR" id="PIRNR039099"/>
    </source>
</evidence>
<dbReference type="PANTHER" id="PTHR10953">
    <property type="entry name" value="UBIQUITIN-ACTIVATING ENZYME E1"/>
    <property type="match status" value="1"/>
</dbReference>
<dbReference type="Gene3D" id="3.40.50.720">
    <property type="entry name" value="NAD(P)-binding Rossmann-like Domain"/>
    <property type="match status" value="2"/>
</dbReference>
<dbReference type="InterPro" id="IPR045886">
    <property type="entry name" value="ThiF/MoeB/HesA"/>
</dbReference>
<sequence>MAEKEKKYDRQLRLWGDHGQRDLENASVCLINVTATGTETLKNLILPGIGSFTIVDGGRISGQDAGNNFFLDPEKIGEYKSKVAMELLQELNPDVKGEYVEEDVSQLLERTPQFFTGFSVVISGSLTLTVLKKLAALLWPHKVPLVVCLSYGFLGYIRIAVEEHAVIESHPDNAHEDLRLDDPIEDFVKFCDSIDLESLDKKDHSHTPYLIILFKYLQTWKNDHNGQVPNTWKEKKQFKAAILAGVRKNAEGVPEDEENYDEAAKHVNTAFVPNKIPPELKAILDDHKCLNITDSSSNFWILANGLRQFVQNEGCGFLPLRGSLPDMTSDSERYVKLQNIYQAKAAHDMQIVSNYVSQACSSLGCGNGRVSERDLKRFCRNAHFLRVLRTRSLEEEYKQPSKAVIDEFTSDSNSDALWYVLWRAVEMFYTTHGKYPGIEDEELEMDVSRMKSFVKDLMKSWGIPGAIEAVSDDSLQEICRCGAAEIHSVAAYMGGVAAQECIKLITGQYVPVSGAYIYNGLKSTSLTLAV</sequence>
<dbReference type="GO" id="GO:0045116">
    <property type="term" value="P:protein neddylation"/>
    <property type="evidence" value="ECO:0007669"/>
    <property type="project" value="UniProtKB-UniRule"/>
</dbReference>
<dbReference type="InterPro" id="IPR030667">
    <property type="entry name" value="APP-BP1"/>
</dbReference>
<protein>
    <recommendedName>
        <fullName evidence="3 5">NEDD8-activating enzyme E1 regulatory subunit</fullName>
    </recommendedName>
</protein>
<dbReference type="SUPFAM" id="SSF69572">
    <property type="entry name" value="Activating enzymes of the ubiquitin-like proteins"/>
    <property type="match status" value="1"/>
</dbReference>
<accession>A0A6F9DM29</accession>
<dbReference type="UniPathway" id="UPA00885"/>
<dbReference type="PIRSF" id="PIRSF039099">
    <property type="entry name" value="APP-BP1"/>
    <property type="match status" value="1"/>
</dbReference>
<dbReference type="EMBL" id="LR788327">
    <property type="protein sequence ID" value="CAB3264189.1"/>
    <property type="molecule type" value="mRNA"/>
</dbReference>
<evidence type="ECO:0000313" key="7">
    <source>
        <dbReference type="EMBL" id="CAB3264189.1"/>
    </source>
</evidence>
<dbReference type="Pfam" id="PF00899">
    <property type="entry name" value="ThiF"/>
    <property type="match status" value="1"/>
</dbReference>
<dbReference type="GO" id="GO:0019781">
    <property type="term" value="F:NEDD8 activating enzyme activity"/>
    <property type="evidence" value="ECO:0007669"/>
    <property type="project" value="UniProtKB-UniRule"/>
</dbReference>
<dbReference type="CDD" id="cd01493">
    <property type="entry name" value="APPBP1_RUB"/>
    <property type="match status" value="1"/>
</dbReference>
<dbReference type="FunFam" id="3.40.50.720:FF:000187">
    <property type="entry name" value="NEDD8-activating enzyme E1 regulatory subunit"/>
    <property type="match status" value="1"/>
</dbReference>
<evidence type="ECO:0000256" key="4">
    <source>
        <dbReference type="ARBA" id="ARBA00022786"/>
    </source>
</evidence>
<dbReference type="GO" id="GO:0005737">
    <property type="term" value="C:cytoplasm"/>
    <property type="evidence" value="ECO:0007669"/>
    <property type="project" value="TreeGrafter"/>
</dbReference>
<evidence type="ECO:0000256" key="3">
    <source>
        <dbReference type="ARBA" id="ARBA00015407"/>
    </source>
</evidence>
<dbReference type="AlphaFoldDB" id="A0A6F9DM29"/>
<keyword evidence="4 5" id="KW-0833">Ubl conjugation pathway</keyword>
<evidence type="ECO:0000256" key="2">
    <source>
        <dbReference type="ARBA" id="ARBA00006868"/>
    </source>
</evidence>
<evidence type="ECO:0000259" key="6">
    <source>
        <dbReference type="Pfam" id="PF00899"/>
    </source>
</evidence>
<reference evidence="7" key="1">
    <citation type="submission" date="2020-04" db="EMBL/GenBank/DDBJ databases">
        <authorList>
            <person name="Neveu A P."/>
        </authorList>
    </citation>
    <scope>NUCLEOTIDE SEQUENCE</scope>
    <source>
        <tissue evidence="7">Whole embryo</tissue>
    </source>
</reference>
<evidence type="ECO:0000256" key="1">
    <source>
        <dbReference type="ARBA" id="ARBA00005032"/>
    </source>
</evidence>
<comment type="similarity">
    <text evidence="2 5">Belongs to the ubiquitin-activating E1 family. ULA1 subfamily.</text>
</comment>
<gene>
    <name evidence="7" type="primary">Nae1</name>
</gene>
<feature type="domain" description="THIF-type NAD/FAD binding fold" evidence="6">
    <location>
        <begin position="8"/>
        <end position="519"/>
    </location>
</feature>
<dbReference type="InterPro" id="IPR000594">
    <property type="entry name" value="ThiF_NAD_FAD-bd"/>
</dbReference>
<comment type="pathway">
    <text evidence="1 5">Protein modification; protein neddylation.</text>
</comment>
<dbReference type="PANTHER" id="PTHR10953:SF29">
    <property type="entry name" value="NEDD8-ACTIVATING ENZYME E1 REGULATORY SUBUNIT"/>
    <property type="match status" value="1"/>
</dbReference>
<name>A0A6F9DM29_9ASCI</name>
<organism evidence="7">
    <name type="scientific">Phallusia mammillata</name>
    <dbReference type="NCBI Taxonomy" id="59560"/>
    <lineage>
        <taxon>Eukaryota</taxon>
        <taxon>Metazoa</taxon>
        <taxon>Chordata</taxon>
        <taxon>Tunicata</taxon>
        <taxon>Ascidiacea</taxon>
        <taxon>Phlebobranchia</taxon>
        <taxon>Ascidiidae</taxon>
        <taxon>Phallusia</taxon>
    </lineage>
</organism>